<reference evidence="2 3" key="1">
    <citation type="submission" date="2020-11" db="EMBL/GenBank/DDBJ databases">
        <title>Complete genome sequence for Salinimonas sp. strain G2-b.</title>
        <authorList>
            <person name="Park S.-J."/>
        </authorList>
    </citation>
    <scope>NUCLEOTIDE SEQUENCE [LARGE SCALE GENOMIC DNA]</scope>
    <source>
        <strain evidence="2 3">G2-b</strain>
    </source>
</reference>
<evidence type="ECO:0000259" key="1">
    <source>
        <dbReference type="PROSITE" id="PS51724"/>
    </source>
</evidence>
<dbReference type="Gene3D" id="3.30.70.1070">
    <property type="entry name" value="Sporulation related repeat"/>
    <property type="match status" value="1"/>
</dbReference>
<gene>
    <name evidence="2" type="ORF">IT774_15210</name>
</gene>
<dbReference type="InterPro" id="IPR007730">
    <property type="entry name" value="SPOR-like_dom"/>
</dbReference>
<feature type="domain" description="SPOR" evidence="1">
    <location>
        <begin position="30"/>
        <end position="110"/>
    </location>
</feature>
<dbReference type="KEGG" id="smaa:IT774_15210"/>
<accession>A0A7S9DWU2</accession>
<dbReference type="RefSeq" id="WP_195810516.1">
    <property type="nucleotide sequence ID" value="NZ_CP064795.1"/>
</dbReference>
<sequence>MKQAQVLVQQFNSTPAAVPSELDNARLQALLTPDDFVLQLAGLKDEALLRNFVSDYNLDDKVWIYQTQRYGGDWHVLLFRQPFASAAEARRAMALLPDFPRKNQAFVKSATQVLQEITLNSL</sequence>
<dbReference type="Pfam" id="PF05036">
    <property type="entry name" value="SPOR"/>
    <property type="match status" value="1"/>
</dbReference>
<evidence type="ECO:0000313" key="2">
    <source>
        <dbReference type="EMBL" id="QPG05426.1"/>
    </source>
</evidence>
<dbReference type="PROSITE" id="PS51724">
    <property type="entry name" value="SPOR"/>
    <property type="match status" value="1"/>
</dbReference>
<organism evidence="2 3">
    <name type="scientific">Salinimonas marina</name>
    <dbReference type="NCBI Taxonomy" id="2785918"/>
    <lineage>
        <taxon>Bacteria</taxon>
        <taxon>Pseudomonadati</taxon>
        <taxon>Pseudomonadota</taxon>
        <taxon>Gammaproteobacteria</taxon>
        <taxon>Alteromonadales</taxon>
        <taxon>Alteromonadaceae</taxon>
        <taxon>Alteromonas/Salinimonas group</taxon>
        <taxon>Salinimonas</taxon>
    </lineage>
</organism>
<dbReference type="GO" id="GO:0042834">
    <property type="term" value="F:peptidoglycan binding"/>
    <property type="evidence" value="ECO:0007669"/>
    <property type="project" value="InterPro"/>
</dbReference>
<proteinExistence type="predicted"/>
<dbReference type="Proteomes" id="UP000595095">
    <property type="component" value="Chromosome"/>
</dbReference>
<dbReference type="EMBL" id="CP064795">
    <property type="protein sequence ID" value="QPG05426.1"/>
    <property type="molecule type" value="Genomic_DNA"/>
</dbReference>
<keyword evidence="3" id="KW-1185">Reference proteome</keyword>
<name>A0A7S9DWU2_9ALTE</name>
<dbReference type="InterPro" id="IPR036680">
    <property type="entry name" value="SPOR-like_sf"/>
</dbReference>
<dbReference type="AlphaFoldDB" id="A0A7S9DWU2"/>
<protein>
    <submittedName>
        <fullName evidence="2">SPOR domain-containing protein</fullName>
    </submittedName>
</protein>
<evidence type="ECO:0000313" key="3">
    <source>
        <dbReference type="Proteomes" id="UP000595095"/>
    </source>
</evidence>